<reference evidence="2 3" key="1">
    <citation type="submission" date="2018-05" db="EMBL/GenBank/DDBJ databases">
        <title>Genome sequencing and assembly of the regulated plant pathogen Lachnellula willkommii and related sister species for the development of diagnostic species identification markers.</title>
        <authorList>
            <person name="Giroux E."/>
            <person name="Bilodeau G."/>
        </authorList>
    </citation>
    <scope>NUCLEOTIDE SEQUENCE [LARGE SCALE GENOMIC DNA]</scope>
    <source>
        <strain evidence="2 3">CBS 160.35</strain>
    </source>
</reference>
<proteinExistence type="predicted"/>
<dbReference type="InterPro" id="IPR045518">
    <property type="entry name" value="2EXR"/>
</dbReference>
<feature type="domain" description="2EXR" evidence="1">
    <location>
        <begin position="44"/>
        <end position="141"/>
    </location>
</feature>
<gene>
    <name evidence="2" type="ORF">LOCC1_G008953</name>
</gene>
<dbReference type="Pfam" id="PF20150">
    <property type="entry name" value="2EXR"/>
    <property type="match status" value="1"/>
</dbReference>
<evidence type="ECO:0000313" key="2">
    <source>
        <dbReference type="EMBL" id="TVY33114.1"/>
    </source>
</evidence>
<accession>A0A8H8RDA2</accession>
<dbReference type="PANTHER" id="PTHR35910">
    <property type="entry name" value="2EXR DOMAIN-CONTAINING PROTEIN"/>
    <property type="match status" value="1"/>
</dbReference>
<dbReference type="OrthoDB" id="3473305at2759"/>
<sequence>MTALVLDQSQPLPDLKSCHDPPEILLHNVSIASFFSETPATRQFTLFGSLPVELRHKIWHHAISVPRIVDMEKVPCWQHESLNTGKSYFADRWHYKIKNPPPLFSTCVESRNQALKVYQKHQELDEPTTHPPWIRGDYDILHLKAKRWDENGQYVPHKWSEYDVRAWSYPGSNISDGRYSAKRECFEKIEALAINRELFFRAGDYVESVVRHIYPNLKLLIVLIDDEVDIESSWDIKDHDFEPYEGDPFHEPVIRRWAFTSASTGPFTPVSPCNVWYKEFIKAKMMRYFRREQAKFQNYVPPYITVMGCALPEGLEIPSCGRLPA</sequence>
<evidence type="ECO:0000259" key="1">
    <source>
        <dbReference type="Pfam" id="PF20150"/>
    </source>
</evidence>
<dbReference type="Proteomes" id="UP000443090">
    <property type="component" value="Unassembled WGS sequence"/>
</dbReference>
<organism evidence="2 3">
    <name type="scientific">Lachnellula occidentalis</name>
    <dbReference type="NCBI Taxonomy" id="215460"/>
    <lineage>
        <taxon>Eukaryota</taxon>
        <taxon>Fungi</taxon>
        <taxon>Dikarya</taxon>
        <taxon>Ascomycota</taxon>
        <taxon>Pezizomycotina</taxon>
        <taxon>Leotiomycetes</taxon>
        <taxon>Helotiales</taxon>
        <taxon>Lachnaceae</taxon>
        <taxon>Lachnellula</taxon>
    </lineage>
</organism>
<protein>
    <recommendedName>
        <fullName evidence="1">2EXR domain-containing protein</fullName>
    </recommendedName>
</protein>
<evidence type="ECO:0000313" key="3">
    <source>
        <dbReference type="Proteomes" id="UP000443090"/>
    </source>
</evidence>
<keyword evidence="3" id="KW-1185">Reference proteome</keyword>
<name>A0A8H8RDA2_9HELO</name>
<dbReference type="PANTHER" id="PTHR35910:SF6">
    <property type="entry name" value="2EXR DOMAIN-CONTAINING PROTEIN"/>
    <property type="match status" value="1"/>
</dbReference>
<dbReference type="EMBL" id="QGMI01001474">
    <property type="protein sequence ID" value="TVY33114.1"/>
    <property type="molecule type" value="Genomic_DNA"/>
</dbReference>
<comment type="caution">
    <text evidence="2">The sequence shown here is derived from an EMBL/GenBank/DDBJ whole genome shotgun (WGS) entry which is preliminary data.</text>
</comment>
<dbReference type="AlphaFoldDB" id="A0A8H8RDA2"/>